<dbReference type="Proteomes" id="UP000276770">
    <property type="component" value="Unassembled WGS sequence"/>
</dbReference>
<dbReference type="PANTHER" id="PTHR39174:SF1">
    <property type="entry name" value="INNER MEMBRANE PROTEIN"/>
    <property type="match status" value="1"/>
</dbReference>
<dbReference type="InterPro" id="IPR010398">
    <property type="entry name" value="DUF997"/>
</dbReference>
<gene>
    <name evidence="2" type="ORF">D9X91_09995</name>
</gene>
<evidence type="ECO:0000313" key="2">
    <source>
        <dbReference type="EMBL" id="RLQ95363.1"/>
    </source>
</evidence>
<proteinExistence type="predicted"/>
<dbReference type="Pfam" id="PF06196">
    <property type="entry name" value="DUF997"/>
    <property type="match status" value="1"/>
</dbReference>
<dbReference type="PANTHER" id="PTHR39174">
    <property type="entry name" value="INNER MEMBRANE PROTEIN-RELATED"/>
    <property type="match status" value="1"/>
</dbReference>
<sequence length="95" mass="11103">MNLKNKKKKDWRFHIAHKEAIIGVILVIINFIWWYGFAYGLGSKDVSEYHYIFGLPAWFFYSCVVGFIVMVVLVVFAVKAFFKDVPFDDEEEGSI</sequence>
<name>A0A3L7JX98_9BACI</name>
<keyword evidence="1" id="KW-0812">Transmembrane</keyword>
<keyword evidence="1" id="KW-1133">Transmembrane helix</keyword>
<dbReference type="OrthoDB" id="1752893at2"/>
<dbReference type="RefSeq" id="WP_121680478.1">
    <property type="nucleotide sequence ID" value="NZ_RCVZ01000006.1"/>
</dbReference>
<keyword evidence="3" id="KW-1185">Reference proteome</keyword>
<reference evidence="2 3" key="1">
    <citation type="submission" date="2018-10" db="EMBL/GenBank/DDBJ databases">
        <title>Falsibacillus sp. genome draft.</title>
        <authorList>
            <person name="Shi S."/>
        </authorList>
    </citation>
    <scope>NUCLEOTIDE SEQUENCE [LARGE SCALE GENOMIC DNA]</scope>
    <source>
        <strain evidence="2 3">GY 10110</strain>
    </source>
</reference>
<accession>A0A3L7JX98</accession>
<organism evidence="2 3">
    <name type="scientific">Falsibacillus albus</name>
    <dbReference type="NCBI Taxonomy" id="2478915"/>
    <lineage>
        <taxon>Bacteria</taxon>
        <taxon>Bacillati</taxon>
        <taxon>Bacillota</taxon>
        <taxon>Bacilli</taxon>
        <taxon>Bacillales</taxon>
        <taxon>Bacillaceae</taxon>
        <taxon>Falsibacillus</taxon>
    </lineage>
</organism>
<comment type="caution">
    <text evidence="2">The sequence shown here is derived from an EMBL/GenBank/DDBJ whole genome shotgun (WGS) entry which is preliminary data.</text>
</comment>
<evidence type="ECO:0000256" key="1">
    <source>
        <dbReference type="SAM" id="Phobius"/>
    </source>
</evidence>
<dbReference type="AlphaFoldDB" id="A0A3L7JX98"/>
<keyword evidence="1" id="KW-0472">Membrane</keyword>
<feature type="transmembrane region" description="Helical" evidence="1">
    <location>
        <begin position="58"/>
        <end position="78"/>
    </location>
</feature>
<feature type="transmembrane region" description="Helical" evidence="1">
    <location>
        <begin position="20"/>
        <end position="38"/>
    </location>
</feature>
<evidence type="ECO:0000313" key="3">
    <source>
        <dbReference type="Proteomes" id="UP000276770"/>
    </source>
</evidence>
<dbReference type="EMBL" id="RCVZ01000006">
    <property type="protein sequence ID" value="RLQ95363.1"/>
    <property type="molecule type" value="Genomic_DNA"/>
</dbReference>
<protein>
    <submittedName>
        <fullName evidence="2">DUF997 family protein</fullName>
    </submittedName>
</protein>